<evidence type="ECO:0000256" key="1">
    <source>
        <dbReference type="ARBA" id="ARBA00006227"/>
    </source>
</evidence>
<dbReference type="SUPFAM" id="SSF52161">
    <property type="entry name" value="Ribosomal protein L13"/>
    <property type="match status" value="1"/>
</dbReference>
<comment type="similarity">
    <text evidence="1">Belongs to the universal ribosomal protein uL13 family.</text>
</comment>
<dbReference type="PANTHER" id="PTHR11545:SF3">
    <property type="entry name" value="LARGE RIBOSOMAL SUBUNIT PROTEIN UL13"/>
    <property type="match status" value="1"/>
</dbReference>
<accession>A0AAV1VD42</accession>
<keyword evidence="2" id="KW-0689">Ribosomal protein</keyword>
<dbReference type="GO" id="GO:0006412">
    <property type="term" value="P:translation"/>
    <property type="evidence" value="ECO:0007669"/>
    <property type="project" value="InterPro"/>
</dbReference>
<evidence type="ECO:0000256" key="3">
    <source>
        <dbReference type="ARBA" id="ARBA00023274"/>
    </source>
</evidence>
<comment type="caution">
    <text evidence="4">The sequence shown here is derived from an EMBL/GenBank/DDBJ whole genome shotgun (WGS) entry which is preliminary data.</text>
</comment>
<reference evidence="4" key="1">
    <citation type="submission" date="2024-01" db="EMBL/GenBank/DDBJ databases">
        <authorList>
            <person name="Webb A."/>
        </authorList>
    </citation>
    <scope>NUCLEOTIDE SEQUENCE</scope>
    <source>
        <strain evidence="4">Pm1</strain>
    </source>
</reference>
<dbReference type="GO" id="GO:0022625">
    <property type="term" value="C:cytosolic large ribosomal subunit"/>
    <property type="evidence" value="ECO:0007669"/>
    <property type="project" value="TreeGrafter"/>
</dbReference>
<dbReference type="Gene3D" id="3.90.1180.10">
    <property type="entry name" value="Ribosomal protein L13"/>
    <property type="match status" value="1"/>
</dbReference>
<dbReference type="Proteomes" id="UP001162060">
    <property type="component" value="Unassembled WGS sequence"/>
</dbReference>
<evidence type="ECO:0008006" key="6">
    <source>
        <dbReference type="Google" id="ProtNLM"/>
    </source>
</evidence>
<keyword evidence="3" id="KW-0687">Ribonucleoprotein</keyword>
<dbReference type="InterPro" id="IPR036899">
    <property type="entry name" value="Ribosomal_uL13_sf"/>
</dbReference>
<protein>
    <recommendedName>
        <fullName evidence="6">60S ribosomal protein L13a</fullName>
    </recommendedName>
</protein>
<proteinExistence type="inferred from homology"/>
<gene>
    <name evidence="4" type="ORF">PM001_LOCUS28544</name>
</gene>
<dbReference type="InterPro" id="IPR005822">
    <property type="entry name" value="Ribosomal_uL13"/>
</dbReference>
<dbReference type="PANTHER" id="PTHR11545">
    <property type="entry name" value="RIBOSOMAL PROTEIN L13"/>
    <property type="match status" value="1"/>
</dbReference>
<dbReference type="GO" id="GO:0017148">
    <property type="term" value="P:negative regulation of translation"/>
    <property type="evidence" value="ECO:0007669"/>
    <property type="project" value="TreeGrafter"/>
</dbReference>
<evidence type="ECO:0000313" key="5">
    <source>
        <dbReference type="Proteomes" id="UP001162060"/>
    </source>
</evidence>
<dbReference type="Pfam" id="PF00572">
    <property type="entry name" value="Ribosomal_L13"/>
    <property type="match status" value="1"/>
</dbReference>
<name>A0AAV1VD42_9STRA</name>
<evidence type="ECO:0000313" key="4">
    <source>
        <dbReference type="EMBL" id="CAK7943394.1"/>
    </source>
</evidence>
<evidence type="ECO:0000256" key="2">
    <source>
        <dbReference type="ARBA" id="ARBA00022980"/>
    </source>
</evidence>
<dbReference type="EMBL" id="CAKLBY020000302">
    <property type="protein sequence ID" value="CAK7943394.1"/>
    <property type="molecule type" value="Genomic_DNA"/>
</dbReference>
<sequence length="102" mass="11847">MAFEKLVVAYCRGHLVGWLAFVFITDVRNKVKFLQFLNERTATNPKKGPVHYRAPSRMLWRMIRGMLPHKTARGAAALQRVKVRKLSSTANILFETRCARRF</sequence>
<dbReference type="GO" id="GO:0003729">
    <property type="term" value="F:mRNA binding"/>
    <property type="evidence" value="ECO:0007669"/>
    <property type="project" value="TreeGrafter"/>
</dbReference>
<dbReference type="GO" id="GO:0003735">
    <property type="term" value="F:structural constituent of ribosome"/>
    <property type="evidence" value="ECO:0007669"/>
    <property type="project" value="InterPro"/>
</dbReference>
<dbReference type="AlphaFoldDB" id="A0AAV1VD42"/>
<organism evidence="4 5">
    <name type="scientific">Peronospora matthiolae</name>
    <dbReference type="NCBI Taxonomy" id="2874970"/>
    <lineage>
        <taxon>Eukaryota</taxon>
        <taxon>Sar</taxon>
        <taxon>Stramenopiles</taxon>
        <taxon>Oomycota</taxon>
        <taxon>Peronosporomycetes</taxon>
        <taxon>Peronosporales</taxon>
        <taxon>Peronosporaceae</taxon>
        <taxon>Peronospora</taxon>
    </lineage>
</organism>